<dbReference type="PANTHER" id="PTHR24243">
    <property type="entry name" value="G-PROTEIN COUPLED RECEPTOR"/>
    <property type="match status" value="1"/>
</dbReference>
<feature type="transmembrane region" description="Helical" evidence="8">
    <location>
        <begin position="6"/>
        <end position="27"/>
    </location>
</feature>
<dbReference type="InterPro" id="IPR017452">
    <property type="entry name" value="GPCR_Rhodpsn_7TM"/>
</dbReference>
<accession>A0AAV4GF60</accession>
<sequence length="313" mass="35551">MRVLAPLWVTTIPFGIASNITNIVVFLKTGAKDNVTILLLSLAISDLFFLILASPHRCVFIMRSIGLPYTRSVDLSIPYRLFYWPAFTAYDLSVFISVSLGLMRCACVAMPLKFKHVFTRSRTVKWVMFLVVLAVSLRLPVLTIHRLSWRIDPTTNKTVPYVKVVNRPTMLQINDLLNRISVLYLSYCILITCVGVLTYKLFQAAKTRRDCLQTSQTSDQQTLSSKDLKVVKSVVLVCSIFVLLQLPALVTSTTRLIVPEFNIGKDLVLLFAIMNQINFTCVYLNASINIFVYYSYNSKYRTVFRSLIGQSDK</sequence>
<dbReference type="GO" id="GO:0004930">
    <property type="term" value="F:G protein-coupled receptor activity"/>
    <property type="evidence" value="ECO:0007669"/>
    <property type="project" value="UniProtKB-KW"/>
</dbReference>
<feature type="transmembrane region" description="Helical" evidence="8">
    <location>
        <begin position="230"/>
        <end position="250"/>
    </location>
</feature>
<keyword evidence="4" id="KW-0297">G-protein coupled receptor</keyword>
<evidence type="ECO:0000313" key="10">
    <source>
        <dbReference type="EMBL" id="GFR83864.1"/>
    </source>
</evidence>
<comment type="caution">
    <text evidence="10">The sequence shown here is derived from an EMBL/GenBank/DDBJ whole genome shotgun (WGS) entry which is preliminary data.</text>
</comment>
<organism evidence="10 11">
    <name type="scientific">Elysia marginata</name>
    <dbReference type="NCBI Taxonomy" id="1093978"/>
    <lineage>
        <taxon>Eukaryota</taxon>
        <taxon>Metazoa</taxon>
        <taxon>Spiralia</taxon>
        <taxon>Lophotrochozoa</taxon>
        <taxon>Mollusca</taxon>
        <taxon>Gastropoda</taxon>
        <taxon>Heterobranchia</taxon>
        <taxon>Euthyneura</taxon>
        <taxon>Panpulmonata</taxon>
        <taxon>Sacoglossa</taxon>
        <taxon>Placobranchoidea</taxon>
        <taxon>Plakobranchidae</taxon>
        <taxon>Elysia</taxon>
    </lineage>
</organism>
<reference evidence="10 11" key="1">
    <citation type="journal article" date="2021" name="Elife">
        <title>Chloroplast acquisition without the gene transfer in kleptoplastic sea slugs, Plakobranchus ocellatus.</title>
        <authorList>
            <person name="Maeda T."/>
            <person name="Takahashi S."/>
            <person name="Yoshida T."/>
            <person name="Shimamura S."/>
            <person name="Takaki Y."/>
            <person name="Nagai Y."/>
            <person name="Toyoda A."/>
            <person name="Suzuki Y."/>
            <person name="Arimoto A."/>
            <person name="Ishii H."/>
            <person name="Satoh N."/>
            <person name="Nishiyama T."/>
            <person name="Hasebe M."/>
            <person name="Maruyama T."/>
            <person name="Minagawa J."/>
            <person name="Obokata J."/>
            <person name="Shigenobu S."/>
        </authorList>
    </citation>
    <scope>NUCLEOTIDE SEQUENCE [LARGE SCALE GENOMIC DNA]</scope>
</reference>
<evidence type="ECO:0000256" key="3">
    <source>
        <dbReference type="ARBA" id="ARBA00022989"/>
    </source>
</evidence>
<proteinExistence type="predicted"/>
<keyword evidence="7" id="KW-0807">Transducer</keyword>
<evidence type="ECO:0000256" key="1">
    <source>
        <dbReference type="ARBA" id="ARBA00004141"/>
    </source>
</evidence>
<evidence type="ECO:0000256" key="8">
    <source>
        <dbReference type="SAM" id="Phobius"/>
    </source>
</evidence>
<dbReference type="Proteomes" id="UP000762676">
    <property type="component" value="Unassembled WGS sequence"/>
</dbReference>
<gene>
    <name evidence="10" type="ORF">ElyMa_002403500</name>
</gene>
<evidence type="ECO:0000259" key="9">
    <source>
        <dbReference type="PROSITE" id="PS50262"/>
    </source>
</evidence>
<feature type="transmembrane region" description="Helical" evidence="8">
    <location>
        <begin position="82"/>
        <end position="103"/>
    </location>
</feature>
<evidence type="ECO:0000256" key="7">
    <source>
        <dbReference type="ARBA" id="ARBA00023224"/>
    </source>
</evidence>
<keyword evidence="11" id="KW-1185">Reference proteome</keyword>
<dbReference type="AlphaFoldDB" id="A0AAV4GF60"/>
<evidence type="ECO:0000256" key="5">
    <source>
        <dbReference type="ARBA" id="ARBA00023136"/>
    </source>
</evidence>
<dbReference type="Gene3D" id="1.20.1070.10">
    <property type="entry name" value="Rhodopsin 7-helix transmembrane proteins"/>
    <property type="match status" value="1"/>
</dbReference>
<dbReference type="PRINTS" id="PR00237">
    <property type="entry name" value="GPCRRHODOPSN"/>
</dbReference>
<feature type="transmembrane region" description="Helical" evidence="8">
    <location>
        <begin position="270"/>
        <end position="296"/>
    </location>
</feature>
<feature type="domain" description="G-protein coupled receptors family 1 profile" evidence="9">
    <location>
        <begin position="18"/>
        <end position="293"/>
    </location>
</feature>
<protein>
    <submittedName>
        <fullName evidence="10">Chemosensory receptor A</fullName>
    </submittedName>
</protein>
<dbReference type="GO" id="GO:0005886">
    <property type="term" value="C:plasma membrane"/>
    <property type="evidence" value="ECO:0007669"/>
    <property type="project" value="TreeGrafter"/>
</dbReference>
<dbReference type="SUPFAM" id="SSF81321">
    <property type="entry name" value="Family A G protein-coupled receptor-like"/>
    <property type="match status" value="1"/>
</dbReference>
<dbReference type="PROSITE" id="PS50262">
    <property type="entry name" value="G_PROTEIN_RECEP_F1_2"/>
    <property type="match status" value="1"/>
</dbReference>
<evidence type="ECO:0000256" key="6">
    <source>
        <dbReference type="ARBA" id="ARBA00023170"/>
    </source>
</evidence>
<keyword evidence="5 8" id="KW-0472">Membrane</keyword>
<dbReference type="InterPro" id="IPR000276">
    <property type="entry name" value="GPCR_Rhodpsn"/>
</dbReference>
<evidence type="ECO:0000313" key="11">
    <source>
        <dbReference type="Proteomes" id="UP000762676"/>
    </source>
</evidence>
<keyword evidence="2 8" id="KW-0812">Transmembrane</keyword>
<evidence type="ECO:0000256" key="2">
    <source>
        <dbReference type="ARBA" id="ARBA00022692"/>
    </source>
</evidence>
<feature type="transmembrane region" description="Helical" evidence="8">
    <location>
        <begin position="124"/>
        <end position="144"/>
    </location>
</feature>
<feature type="transmembrane region" description="Helical" evidence="8">
    <location>
        <begin position="39"/>
        <end position="62"/>
    </location>
</feature>
<keyword evidence="3 8" id="KW-1133">Transmembrane helix</keyword>
<keyword evidence="6 10" id="KW-0675">Receptor</keyword>
<comment type="subcellular location">
    <subcellularLocation>
        <location evidence="1">Membrane</location>
        <topology evidence="1">Multi-pass membrane protein</topology>
    </subcellularLocation>
</comment>
<dbReference type="PANTHER" id="PTHR24243:SF233">
    <property type="entry name" value="THYROTROPIN-RELEASING HORMONE RECEPTOR"/>
    <property type="match status" value="1"/>
</dbReference>
<dbReference type="EMBL" id="BMAT01004928">
    <property type="protein sequence ID" value="GFR83864.1"/>
    <property type="molecule type" value="Genomic_DNA"/>
</dbReference>
<feature type="transmembrane region" description="Helical" evidence="8">
    <location>
        <begin position="180"/>
        <end position="199"/>
    </location>
</feature>
<evidence type="ECO:0000256" key="4">
    <source>
        <dbReference type="ARBA" id="ARBA00023040"/>
    </source>
</evidence>
<name>A0AAV4GF60_9GAST</name>